<evidence type="ECO:0000256" key="2">
    <source>
        <dbReference type="ARBA" id="ARBA00022670"/>
    </source>
</evidence>
<dbReference type="GO" id="GO:0106300">
    <property type="term" value="P:protein-DNA covalent cross-linking repair"/>
    <property type="evidence" value="ECO:0007669"/>
    <property type="project" value="InterPro"/>
</dbReference>
<dbReference type="InterPro" id="IPR036590">
    <property type="entry name" value="SRAP-like"/>
</dbReference>
<name>A0AAN0Y7J6_VIBNA</name>
<gene>
    <name evidence="9" type="ORF">BA890_22460</name>
</gene>
<evidence type="ECO:0000256" key="5">
    <source>
        <dbReference type="ARBA" id="ARBA00023124"/>
    </source>
</evidence>
<dbReference type="AlphaFoldDB" id="A0AAN0Y7J6"/>
<keyword evidence="7" id="KW-0456">Lyase</keyword>
<dbReference type="GeneID" id="70914849"/>
<dbReference type="EMBL" id="CP016346">
    <property type="protein sequence ID" value="ANQ15466.1"/>
    <property type="molecule type" value="Genomic_DNA"/>
</dbReference>
<evidence type="ECO:0000256" key="8">
    <source>
        <dbReference type="RuleBase" id="RU364100"/>
    </source>
</evidence>
<reference evidence="9 10" key="1">
    <citation type="submission" date="2016-07" db="EMBL/GenBank/DDBJ databases">
        <title>Developing Vibrio natriegens as a novel, fast-growing host for biotechnology.</title>
        <authorList>
            <person name="Weinstock M.T."/>
            <person name="Hesek E.D."/>
            <person name="Wilson C.M."/>
            <person name="Gibson D.G."/>
        </authorList>
    </citation>
    <scope>NUCLEOTIDE SEQUENCE [LARGE SCALE GENOMIC DNA]</scope>
    <source>
        <strain evidence="9 10">ATCC 14048</strain>
    </source>
</reference>
<dbReference type="GO" id="GO:0008233">
    <property type="term" value="F:peptidase activity"/>
    <property type="evidence" value="ECO:0007669"/>
    <property type="project" value="UniProtKB-KW"/>
</dbReference>
<dbReference type="SUPFAM" id="SSF143081">
    <property type="entry name" value="BB1717-like"/>
    <property type="match status" value="1"/>
</dbReference>
<sequence length="188" mass="21103">MCGRLNVINEPLCRIVSAQLGISFKTETNKDLRPTQIVSTVGAVHGELQQLDLPWGIQPDWANNLIINAKAETVAVKATFAHAFEFNRVVVPCSGWYEWQEENGKKVKYLFSPGESDVLYMAGIALNEAKDLVTLTTEPNKQCSEFHHRMPLLIPDNEVLNWISGEGKSVYKLLDNQFNETLTIKNAD</sequence>
<accession>A0AAN0Y7J6</accession>
<organism evidence="9 10">
    <name type="scientific">Vibrio natriegens NBRC 15636 = ATCC 14048 = DSM 759</name>
    <dbReference type="NCBI Taxonomy" id="1219067"/>
    <lineage>
        <taxon>Bacteria</taxon>
        <taxon>Pseudomonadati</taxon>
        <taxon>Pseudomonadota</taxon>
        <taxon>Gammaproteobacteria</taxon>
        <taxon>Vibrionales</taxon>
        <taxon>Vibrionaceae</taxon>
        <taxon>Vibrio</taxon>
    </lineage>
</organism>
<proteinExistence type="inferred from homology"/>
<dbReference type="PANTHER" id="PTHR13604:SF0">
    <property type="entry name" value="ABASIC SITE PROCESSING PROTEIN HMCES"/>
    <property type="match status" value="1"/>
</dbReference>
<keyword evidence="2 8" id="KW-0645">Protease</keyword>
<dbReference type="Gene3D" id="3.90.1680.10">
    <property type="entry name" value="SOS response associated peptidase-like"/>
    <property type="match status" value="1"/>
</dbReference>
<evidence type="ECO:0000256" key="7">
    <source>
        <dbReference type="ARBA" id="ARBA00023239"/>
    </source>
</evidence>
<evidence type="ECO:0000256" key="3">
    <source>
        <dbReference type="ARBA" id="ARBA00022763"/>
    </source>
</evidence>
<keyword evidence="3" id="KW-0227">DNA damage</keyword>
<dbReference type="PANTHER" id="PTHR13604">
    <property type="entry name" value="DC12-RELATED"/>
    <property type="match status" value="1"/>
</dbReference>
<dbReference type="Proteomes" id="UP000092741">
    <property type="component" value="Chromosome 2"/>
</dbReference>
<dbReference type="EC" id="3.4.-.-" evidence="8"/>
<keyword evidence="5" id="KW-0190">Covalent protein-DNA linkage</keyword>
<keyword evidence="4 8" id="KW-0378">Hydrolase</keyword>
<evidence type="ECO:0000313" key="10">
    <source>
        <dbReference type="Proteomes" id="UP000092741"/>
    </source>
</evidence>
<keyword evidence="10" id="KW-1185">Reference proteome</keyword>
<dbReference type="GO" id="GO:0003697">
    <property type="term" value="F:single-stranded DNA binding"/>
    <property type="evidence" value="ECO:0007669"/>
    <property type="project" value="InterPro"/>
</dbReference>
<evidence type="ECO:0000256" key="1">
    <source>
        <dbReference type="ARBA" id="ARBA00008136"/>
    </source>
</evidence>
<comment type="similarity">
    <text evidence="1 8">Belongs to the SOS response-associated peptidase family.</text>
</comment>
<evidence type="ECO:0000313" key="9">
    <source>
        <dbReference type="EMBL" id="ANQ15466.1"/>
    </source>
</evidence>
<dbReference type="GO" id="GO:0006508">
    <property type="term" value="P:proteolysis"/>
    <property type="evidence" value="ECO:0007669"/>
    <property type="project" value="UniProtKB-KW"/>
</dbReference>
<protein>
    <recommendedName>
        <fullName evidence="8">Abasic site processing protein</fullName>
        <ecNumber evidence="8">3.4.-.-</ecNumber>
    </recommendedName>
</protein>
<dbReference type="KEGG" id="vna:PN96_18610"/>
<dbReference type="Pfam" id="PF02586">
    <property type="entry name" value="SRAP"/>
    <property type="match status" value="1"/>
</dbReference>
<dbReference type="RefSeq" id="WP_020334256.1">
    <property type="nucleotide sequence ID" value="NZ_ATFJ01000017.1"/>
</dbReference>
<dbReference type="InterPro" id="IPR003738">
    <property type="entry name" value="SRAP"/>
</dbReference>
<keyword evidence="6" id="KW-0238">DNA-binding</keyword>
<evidence type="ECO:0000256" key="4">
    <source>
        <dbReference type="ARBA" id="ARBA00022801"/>
    </source>
</evidence>
<evidence type="ECO:0000256" key="6">
    <source>
        <dbReference type="ARBA" id="ARBA00023125"/>
    </source>
</evidence>
<dbReference type="GO" id="GO:0016829">
    <property type="term" value="F:lyase activity"/>
    <property type="evidence" value="ECO:0007669"/>
    <property type="project" value="UniProtKB-KW"/>
</dbReference>